<gene>
    <name evidence="6" type="ORF">HGA03_07120</name>
</gene>
<name>A0A7X6QYW2_9CELL</name>
<proteinExistence type="predicted"/>
<feature type="domain" description="HTH tetR-type" evidence="5">
    <location>
        <begin position="16"/>
        <end position="75"/>
    </location>
</feature>
<dbReference type="SUPFAM" id="SSF46689">
    <property type="entry name" value="Homeodomain-like"/>
    <property type="match status" value="1"/>
</dbReference>
<feature type="DNA-binding region" description="H-T-H motif" evidence="4">
    <location>
        <begin position="38"/>
        <end position="57"/>
    </location>
</feature>
<keyword evidence="3" id="KW-0804">Transcription</keyword>
<dbReference type="EMBL" id="JAAXOX010000003">
    <property type="protein sequence ID" value="NKY22436.1"/>
    <property type="molecule type" value="Genomic_DNA"/>
</dbReference>
<comment type="caution">
    <text evidence="6">The sequence shown here is derived from an EMBL/GenBank/DDBJ whole genome shotgun (WGS) entry which is preliminary data.</text>
</comment>
<dbReference type="GO" id="GO:0000976">
    <property type="term" value="F:transcription cis-regulatory region binding"/>
    <property type="evidence" value="ECO:0007669"/>
    <property type="project" value="TreeGrafter"/>
</dbReference>
<evidence type="ECO:0000256" key="1">
    <source>
        <dbReference type="ARBA" id="ARBA00023015"/>
    </source>
</evidence>
<dbReference type="PANTHER" id="PTHR30055">
    <property type="entry name" value="HTH-TYPE TRANSCRIPTIONAL REGULATOR RUTR"/>
    <property type="match status" value="1"/>
</dbReference>
<keyword evidence="7" id="KW-1185">Reference proteome</keyword>
<evidence type="ECO:0000256" key="2">
    <source>
        <dbReference type="ARBA" id="ARBA00023125"/>
    </source>
</evidence>
<keyword evidence="2 4" id="KW-0238">DNA-binding</keyword>
<evidence type="ECO:0000259" key="5">
    <source>
        <dbReference type="PROSITE" id="PS50977"/>
    </source>
</evidence>
<evidence type="ECO:0000313" key="7">
    <source>
        <dbReference type="Proteomes" id="UP000581206"/>
    </source>
</evidence>
<sequence length="193" mass="20329">MTTTAGRVNRGPAAAAGNREALLAAARRLFAARGYHVPLSAIAREAGVGQGVLYRHFPTRIDLALAVFEQNFAELDQIAADPGPDAFGRLWDRLIDLILTDTAVIELVIDARRTLPGYEGDRRLAGLVARTLPAALAAGLVPDRLGVPEVMLVLRMVVGVVVTAADDPREAVRAALALTPLGPAPLRPAPPPA</sequence>
<dbReference type="PROSITE" id="PS50977">
    <property type="entry name" value="HTH_TETR_2"/>
    <property type="match status" value="1"/>
</dbReference>
<evidence type="ECO:0000256" key="3">
    <source>
        <dbReference type="ARBA" id="ARBA00023163"/>
    </source>
</evidence>
<dbReference type="Gene3D" id="1.10.357.10">
    <property type="entry name" value="Tetracycline Repressor, domain 2"/>
    <property type="match status" value="1"/>
</dbReference>
<dbReference type="Pfam" id="PF00440">
    <property type="entry name" value="TetR_N"/>
    <property type="match status" value="1"/>
</dbReference>
<dbReference type="RefSeq" id="WP_168629572.1">
    <property type="nucleotide sequence ID" value="NZ_BONL01000013.1"/>
</dbReference>
<protein>
    <submittedName>
        <fullName evidence="6">Helix-turn-helix transcriptional regulator</fullName>
    </submittedName>
</protein>
<dbReference type="InterPro" id="IPR050109">
    <property type="entry name" value="HTH-type_TetR-like_transc_reg"/>
</dbReference>
<accession>A0A7X6QYW2</accession>
<dbReference type="GO" id="GO:0003700">
    <property type="term" value="F:DNA-binding transcription factor activity"/>
    <property type="evidence" value="ECO:0007669"/>
    <property type="project" value="TreeGrafter"/>
</dbReference>
<dbReference type="PRINTS" id="PR00455">
    <property type="entry name" value="HTHTETR"/>
</dbReference>
<organism evidence="6 7">
    <name type="scientific">Cellulomonas denverensis</name>
    <dbReference type="NCBI Taxonomy" id="264297"/>
    <lineage>
        <taxon>Bacteria</taxon>
        <taxon>Bacillati</taxon>
        <taxon>Actinomycetota</taxon>
        <taxon>Actinomycetes</taxon>
        <taxon>Micrococcales</taxon>
        <taxon>Cellulomonadaceae</taxon>
        <taxon>Cellulomonas</taxon>
    </lineage>
</organism>
<dbReference type="AlphaFoldDB" id="A0A7X6QYW2"/>
<dbReference type="Proteomes" id="UP000581206">
    <property type="component" value="Unassembled WGS sequence"/>
</dbReference>
<evidence type="ECO:0000313" key="6">
    <source>
        <dbReference type="EMBL" id="NKY22436.1"/>
    </source>
</evidence>
<reference evidence="6 7" key="1">
    <citation type="submission" date="2020-04" db="EMBL/GenBank/DDBJ databases">
        <title>MicrobeNet Type strains.</title>
        <authorList>
            <person name="Nicholson A.C."/>
        </authorList>
    </citation>
    <scope>NUCLEOTIDE SEQUENCE [LARGE SCALE GENOMIC DNA]</scope>
    <source>
        <strain evidence="6 7">ATCC BAA-788</strain>
    </source>
</reference>
<dbReference type="InterPro" id="IPR001647">
    <property type="entry name" value="HTH_TetR"/>
</dbReference>
<dbReference type="InterPro" id="IPR009057">
    <property type="entry name" value="Homeodomain-like_sf"/>
</dbReference>
<keyword evidence="1" id="KW-0805">Transcription regulation</keyword>
<evidence type="ECO:0000256" key="4">
    <source>
        <dbReference type="PROSITE-ProRule" id="PRU00335"/>
    </source>
</evidence>
<dbReference type="PANTHER" id="PTHR30055:SF234">
    <property type="entry name" value="HTH-TYPE TRANSCRIPTIONAL REGULATOR BETI"/>
    <property type="match status" value="1"/>
</dbReference>